<gene>
    <name evidence="1" type="ORF">GO755_29560</name>
</gene>
<evidence type="ECO:0000313" key="2">
    <source>
        <dbReference type="Proteomes" id="UP000436006"/>
    </source>
</evidence>
<accession>A0A7K1SKB4</accession>
<name>A0A7K1SKB4_9BACT</name>
<dbReference type="Proteomes" id="UP000436006">
    <property type="component" value="Unassembled WGS sequence"/>
</dbReference>
<dbReference type="RefSeq" id="WP_157589043.1">
    <property type="nucleotide sequence ID" value="NZ_WPIN01000015.1"/>
</dbReference>
<dbReference type="EMBL" id="WPIN01000015">
    <property type="protein sequence ID" value="MVM34215.1"/>
    <property type="molecule type" value="Genomic_DNA"/>
</dbReference>
<sequence length="225" mass="26347">MALVYVAYQISHKARQLNVGESKPEISVTNITPLANIDTTEKRLVFPSSAKILPTQEKWLVSHTRAISVDDIEIYDIVVAQQRNMIISVLSKHFEGIARHNAYVSEIELPKMRILFVNQLRIRLDEKSDSIYMDTDRLDALYKIIGNVQYNEQLIDKLQHRRVDRFVKEVSSLHSMLLRFLMFTFSKRYNESQYNMDFGWQKYELPPYTFSLIENGKGIEEVIIE</sequence>
<proteinExistence type="predicted"/>
<protein>
    <submittedName>
        <fullName evidence="1">Uncharacterized protein</fullName>
    </submittedName>
</protein>
<evidence type="ECO:0000313" key="1">
    <source>
        <dbReference type="EMBL" id="MVM34215.1"/>
    </source>
</evidence>
<dbReference type="AlphaFoldDB" id="A0A7K1SKB4"/>
<organism evidence="1 2">
    <name type="scientific">Spirosoma arboris</name>
    <dbReference type="NCBI Taxonomy" id="2682092"/>
    <lineage>
        <taxon>Bacteria</taxon>
        <taxon>Pseudomonadati</taxon>
        <taxon>Bacteroidota</taxon>
        <taxon>Cytophagia</taxon>
        <taxon>Cytophagales</taxon>
        <taxon>Cytophagaceae</taxon>
        <taxon>Spirosoma</taxon>
    </lineage>
</organism>
<comment type="caution">
    <text evidence="1">The sequence shown here is derived from an EMBL/GenBank/DDBJ whole genome shotgun (WGS) entry which is preliminary data.</text>
</comment>
<keyword evidence="2" id="KW-1185">Reference proteome</keyword>
<reference evidence="1 2" key="1">
    <citation type="submission" date="2019-12" db="EMBL/GenBank/DDBJ databases">
        <title>Spirosoma sp. HMF4905 genome sequencing and assembly.</title>
        <authorList>
            <person name="Kang H."/>
            <person name="Cha I."/>
            <person name="Kim H."/>
            <person name="Joh K."/>
        </authorList>
    </citation>
    <scope>NUCLEOTIDE SEQUENCE [LARGE SCALE GENOMIC DNA]</scope>
    <source>
        <strain evidence="1 2">HMF4905</strain>
    </source>
</reference>